<keyword evidence="3" id="KW-1185">Reference proteome</keyword>
<evidence type="ECO:0000313" key="3">
    <source>
        <dbReference type="Proteomes" id="UP000323653"/>
    </source>
</evidence>
<proteinExistence type="predicted"/>
<keyword evidence="1" id="KW-0472">Membrane</keyword>
<protein>
    <submittedName>
        <fullName evidence="2">Uncharacterized protein</fullName>
    </submittedName>
</protein>
<sequence>MNFIKRILGIVWILLGIAAGYYLLVSQALPKFATGSTEDLVPAIIYCFILAPIIVGGMFVFGLYAMQGEYNQED</sequence>
<keyword evidence="1" id="KW-1133">Transmembrane helix</keyword>
<keyword evidence="1" id="KW-0812">Transmembrane</keyword>
<organism evidence="2 3">
    <name type="scientific">Pedobacter aquae</name>
    <dbReference type="NCBI Taxonomy" id="2605747"/>
    <lineage>
        <taxon>Bacteria</taxon>
        <taxon>Pseudomonadati</taxon>
        <taxon>Bacteroidota</taxon>
        <taxon>Sphingobacteriia</taxon>
        <taxon>Sphingobacteriales</taxon>
        <taxon>Sphingobacteriaceae</taxon>
        <taxon>Pedobacter</taxon>
    </lineage>
</organism>
<dbReference type="EMBL" id="CP043329">
    <property type="protein sequence ID" value="QEK51739.1"/>
    <property type="molecule type" value="Genomic_DNA"/>
</dbReference>
<gene>
    <name evidence="2" type="ORF">FYC62_08775</name>
</gene>
<feature type="transmembrane region" description="Helical" evidence="1">
    <location>
        <begin position="7"/>
        <end position="23"/>
    </location>
</feature>
<reference evidence="2 3" key="1">
    <citation type="submission" date="2019-08" db="EMBL/GenBank/DDBJ databases">
        <title>Pedobacter sp. nov., isolated from Han river, South Korea.</title>
        <authorList>
            <person name="Lee D.-H."/>
            <person name="Kim Y.-S."/>
            <person name="Hwang E.-M."/>
            <person name="Le Tran T.C."/>
            <person name="Cha C.-J."/>
        </authorList>
    </citation>
    <scope>NUCLEOTIDE SEQUENCE [LARGE SCALE GENOMIC DNA]</scope>
    <source>
        <strain evidence="2 3">CJ43</strain>
    </source>
</reference>
<dbReference type="AlphaFoldDB" id="A0A5C0VI31"/>
<evidence type="ECO:0000256" key="1">
    <source>
        <dbReference type="SAM" id="Phobius"/>
    </source>
</evidence>
<dbReference type="Proteomes" id="UP000323653">
    <property type="component" value="Chromosome"/>
</dbReference>
<dbReference type="Pfam" id="PF20664">
    <property type="entry name" value="DUF6814"/>
    <property type="match status" value="1"/>
</dbReference>
<name>A0A5C0VI31_9SPHI</name>
<dbReference type="KEGG" id="pej:FYC62_08775"/>
<accession>A0A5C0VI31</accession>
<dbReference type="RefSeq" id="WP_026902654.1">
    <property type="nucleotide sequence ID" value="NZ_CP043329.1"/>
</dbReference>
<evidence type="ECO:0000313" key="2">
    <source>
        <dbReference type="EMBL" id="QEK51739.1"/>
    </source>
</evidence>
<dbReference type="InterPro" id="IPR049211">
    <property type="entry name" value="DUF6814"/>
</dbReference>
<feature type="transmembrane region" description="Helical" evidence="1">
    <location>
        <begin position="43"/>
        <end position="66"/>
    </location>
</feature>